<evidence type="ECO:0000259" key="4">
    <source>
        <dbReference type="PROSITE" id="PS50043"/>
    </source>
</evidence>
<dbReference type="SUPFAM" id="SSF52540">
    <property type="entry name" value="P-loop containing nucleoside triphosphate hydrolases"/>
    <property type="match status" value="1"/>
</dbReference>
<dbReference type="InterPro" id="IPR011990">
    <property type="entry name" value="TPR-like_helical_dom_sf"/>
</dbReference>
<dbReference type="CDD" id="cd06170">
    <property type="entry name" value="LuxR_C_like"/>
    <property type="match status" value="1"/>
</dbReference>
<accession>A0ABS5ARK8</accession>
<dbReference type="PROSITE" id="PS50043">
    <property type="entry name" value="HTH_LUXR_2"/>
    <property type="match status" value="1"/>
</dbReference>
<dbReference type="InterPro" id="IPR000792">
    <property type="entry name" value="Tscrpt_reg_LuxR_C"/>
</dbReference>
<sequence length="777" mass="81905">MGIEVLLAAAARAGAGRGGLVMVRADPGFGVTTLLSSFAQVSPLPVRWRLGRAVEGPAVVLLDDLHLADDAVLERVHEVVEESALLVVTGRHLRVTPRRFALLDRLGTVVDLGPQPGPEDGTGGNPWLRARLGAADRAEQVTAWAVGLAGEQAWLLRWAALLDEPLSVEELAAVSGRSPETVLSGLDRLASTGLLDGPRLRYPLVRQDLAATSAGLRATAARSLARSGASPETVATQLAEAPVTARTVAWLLRTADLLSVRPTPEIRVLLERALAWLPPGHSAREPLRAALAEACLYSGQLVRARRLASTGTGVRIRVVLAEAALAEFDTEAALSALGPGPHTGRLAAVAAYAHLLAGDLAGSVAAVEAATPAVAEDPFVAVALLALRAVGLYLARDLAGALELLDQAAVLQESEVADPSLWLITRVLRGTVQDLQHSAESVRTLAECRPVAETLGAGWLAWHRTAFALALSNRGRWDDALAEVEEALAEPGDQHGMARPLHATAAFLALHRGDLALAREHLKRAEHAVCRGLAVFYDQNPLTAQAMLHDLAGETELALGLVRRLADGIGPHHAHAVTAVGPRLVRIAVTGGDLPLARRLLATVTEWPGDDSPGQRGAVLYCRGLVEADPELLLAAAEAYTEGGVPIAAARAAEDAAVLLAARGEADTARGPYRDALARYTDLNATGDLDRAAAALRAHGVRRGATGSRNRPKHGWASLTDAEHRVAELLAEGRSNREIAERLFVSVRTVHTHVSRVLAKLGCATRVEVAVGFRTRG</sequence>
<dbReference type="PANTHER" id="PTHR44688:SF16">
    <property type="entry name" value="DNA-BINDING TRANSCRIPTIONAL ACTIVATOR DEVR_DOSR"/>
    <property type="match status" value="1"/>
</dbReference>
<evidence type="ECO:0000256" key="1">
    <source>
        <dbReference type="ARBA" id="ARBA00023015"/>
    </source>
</evidence>
<keyword evidence="6" id="KW-1185">Reference proteome</keyword>
<dbReference type="Gene3D" id="1.10.10.10">
    <property type="entry name" value="Winged helix-like DNA-binding domain superfamily/Winged helix DNA-binding domain"/>
    <property type="match status" value="1"/>
</dbReference>
<protein>
    <submittedName>
        <fullName evidence="5">DNA-binding CsgD family transcriptional regulator</fullName>
    </submittedName>
</protein>
<evidence type="ECO:0000313" key="6">
    <source>
        <dbReference type="Proteomes" id="UP001519363"/>
    </source>
</evidence>
<reference evidence="5 6" key="1">
    <citation type="submission" date="2021-03" db="EMBL/GenBank/DDBJ databases">
        <title>Sequencing the genomes of 1000 actinobacteria strains.</title>
        <authorList>
            <person name="Klenk H.-P."/>
        </authorList>
    </citation>
    <scope>NUCLEOTIDE SEQUENCE [LARGE SCALE GENOMIC DNA]</scope>
    <source>
        <strain evidence="5 6">DSM 44580</strain>
    </source>
</reference>
<dbReference type="InterPro" id="IPR036388">
    <property type="entry name" value="WH-like_DNA-bd_sf"/>
</dbReference>
<dbReference type="SUPFAM" id="SSF46894">
    <property type="entry name" value="C-terminal effector domain of the bipartite response regulators"/>
    <property type="match status" value="1"/>
</dbReference>
<evidence type="ECO:0000256" key="2">
    <source>
        <dbReference type="ARBA" id="ARBA00023125"/>
    </source>
</evidence>
<dbReference type="RefSeq" id="WP_307850356.1">
    <property type="nucleotide sequence ID" value="NZ_JAGIOO010000001.1"/>
</dbReference>
<dbReference type="InterPro" id="IPR016032">
    <property type="entry name" value="Sig_transdc_resp-reg_C-effctor"/>
</dbReference>
<proteinExistence type="predicted"/>
<dbReference type="InterPro" id="IPR027417">
    <property type="entry name" value="P-loop_NTPase"/>
</dbReference>
<dbReference type="GO" id="GO:0003677">
    <property type="term" value="F:DNA binding"/>
    <property type="evidence" value="ECO:0007669"/>
    <property type="project" value="UniProtKB-KW"/>
</dbReference>
<evidence type="ECO:0000313" key="5">
    <source>
        <dbReference type="EMBL" id="MBP2479186.1"/>
    </source>
</evidence>
<feature type="domain" description="HTH luxR-type" evidence="4">
    <location>
        <begin position="712"/>
        <end position="777"/>
    </location>
</feature>
<dbReference type="Pfam" id="PF00196">
    <property type="entry name" value="GerE"/>
    <property type="match status" value="1"/>
</dbReference>
<evidence type="ECO:0000256" key="3">
    <source>
        <dbReference type="ARBA" id="ARBA00023163"/>
    </source>
</evidence>
<name>A0ABS5ARK8_9PSEU</name>
<dbReference type="EMBL" id="JAGIOO010000001">
    <property type="protein sequence ID" value="MBP2479186.1"/>
    <property type="molecule type" value="Genomic_DNA"/>
</dbReference>
<comment type="caution">
    <text evidence="5">The sequence shown here is derived from an EMBL/GenBank/DDBJ whole genome shotgun (WGS) entry which is preliminary data.</text>
</comment>
<organism evidence="5 6">
    <name type="scientific">Crossiella equi</name>
    <dbReference type="NCBI Taxonomy" id="130796"/>
    <lineage>
        <taxon>Bacteria</taxon>
        <taxon>Bacillati</taxon>
        <taxon>Actinomycetota</taxon>
        <taxon>Actinomycetes</taxon>
        <taxon>Pseudonocardiales</taxon>
        <taxon>Pseudonocardiaceae</taxon>
        <taxon>Crossiella</taxon>
    </lineage>
</organism>
<keyword evidence="1" id="KW-0805">Transcription regulation</keyword>
<dbReference type="PRINTS" id="PR00038">
    <property type="entry name" value="HTHLUXR"/>
</dbReference>
<keyword evidence="3" id="KW-0804">Transcription</keyword>
<dbReference type="Gene3D" id="1.25.40.10">
    <property type="entry name" value="Tetratricopeptide repeat domain"/>
    <property type="match status" value="1"/>
</dbReference>
<dbReference type="PANTHER" id="PTHR44688">
    <property type="entry name" value="DNA-BINDING TRANSCRIPTIONAL ACTIVATOR DEVR_DOSR"/>
    <property type="match status" value="1"/>
</dbReference>
<gene>
    <name evidence="5" type="ORF">JOF53_008058</name>
</gene>
<dbReference type="PROSITE" id="PS00622">
    <property type="entry name" value="HTH_LUXR_1"/>
    <property type="match status" value="1"/>
</dbReference>
<keyword evidence="2 5" id="KW-0238">DNA-binding</keyword>
<dbReference type="Proteomes" id="UP001519363">
    <property type="component" value="Unassembled WGS sequence"/>
</dbReference>
<dbReference type="SMART" id="SM00421">
    <property type="entry name" value="HTH_LUXR"/>
    <property type="match status" value="1"/>
</dbReference>